<dbReference type="InterPro" id="IPR036390">
    <property type="entry name" value="WH_DNA-bd_sf"/>
</dbReference>
<evidence type="ECO:0000256" key="2">
    <source>
        <dbReference type="ARBA" id="ARBA00023125"/>
    </source>
</evidence>
<dbReference type="EMBL" id="FOFR01000045">
    <property type="protein sequence ID" value="SES37752.1"/>
    <property type="molecule type" value="Genomic_DNA"/>
</dbReference>
<dbReference type="SMART" id="SM00347">
    <property type="entry name" value="HTH_MARR"/>
    <property type="match status" value="1"/>
</dbReference>
<dbReference type="PRINTS" id="PR00598">
    <property type="entry name" value="HTHMARR"/>
</dbReference>
<organism evidence="5 6">
    <name type="scientific">Lentzea xinjiangensis</name>
    <dbReference type="NCBI Taxonomy" id="402600"/>
    <lineage>
        <taxon>Bacteria</taxon>
        <taxon>Bacillati</taxon>
        <taxon>Actinomycetota</taxon>
        <taxon>Actinomycetes</taxon>
        <taxon>Pseudonocardiales</taxon>
        <taxon>Pseudonocardiaceae</taxon>
        <taxon>Lentzea</taxon>
    </lineage>
</organism>
<name>A0A1H9WUZ5_9PSEU</name>
<reference evidence="6" key="1">
    <citation type="submission" date="2016-10" db="EMBL/GenBank/DDBJ databases">
        <authorList>
            <person name="Varghese N."/>
            <person name="Submissions S."/>
        </authorList>
    </citation>
    <scope>NUCLEOTIDE SEQUENCE [LARGE SCALE GENOMIC DNA]</scope>
    <source>
        <strain evidence="6">CGMCC 4.3525</strain>
    </source>
</reference>
<evidence type="ECO:0000256" key="1">
    <source>
        <dbReference type="ARBA" id="ARBA00023015"/>
    </source>
</evidence>
<dbReference type="Proteomes" id="UP000199352">
    <property type="component" value="Unassembled WGS sequence"/>
</dbReference>
<accession>A0A1H9WUZ5</accession>
<dbReference type="Gene3D" id="1.10.10.10">
    <property type="entry name" value="Winged helix-like DNA-binding domain superfamily/Winged helix DNA-binding domain"/>
    <property type="match status" value="1"/>
</dbReference>
<dbReference type="AlphaFoldDB" id="A0A1H9WUZ5"/>
<keyword evidence="1" id="KW-0805">Transcription regulation</keyword>
<keyword evidence="3" id="KW-0804">Transcription</keyword>
<evidence type="ECO:0000256" key="3">
    <source>
        <dbReference type="ARBA" id="ARBA00023163"/>
    </source>
</evidence>
<dbReference type="Pfam" id="PF12802">
    <property type="entry name" value="MarR_2"/>
    <property type="match status" value="1"/>
</dbReference>
<dbReference type="PANTHER" id="PTHR42756">
    <property type="entry name" value="TRANSCRIPTIONAL REGULATOR, MARR"/>
    <property type="match status" value="1"/>
</dbReference>
<gene>
    <name evidence="5" type="ORF">SAMN05216188_1458</name>
</gene>
<dbReference type="InterPro" id="IPR036388">
    <property type="entry name" value="WH-like_DNA-bd_sf"/>
</dbReference>
<proteinExistence type="predicted"/>
<sequence length="162" mass="18006">MNTNAYRRGMTASTSAHTEEPDLLASDFPVSFAIFALARQHRGLASSLLADLGLFPGQELILMQLRDRDGRSQKQLVDALKLDHSTIAKSVRRLENAGLVTRAADEADARVKVVSLTETGRALQERIRNVWTELENTSNRGLTEQERALFVELAHKVVSRLP</sequence>
<feature type="domain" description="HTH marR-type" evidence="4">
    <location>
        <begin position="27"/>
        <end position="159"/>
    </location>
</feature>
<dbReference type="InterPro" id="IPR000835">
    <property type="entry name" value="HTH_MarR-typ"/>
</dbReference>
<dbReference type="InterPro" id="IPR011991">
    <property type="entry name" value="ArsR-like_HTH"/>
</dbReference>
<evidence type="ECO:0000313" key="5">
    <source>
        <dbReference type="EMBL" id="SES37752.1"/>
    </source>
</evidence>
<keyword evidence="6" id="KW-1185">Reference proteome</keyword>
<dbReference type="CDD" id="cd00090">
    <property type="entry name" value="HTH_ARSR"/>
    <property type="match status" value="1"/>
</dbReference>
<evidence type="ECO:0000259" key="4">
    <source>
        <dbReference type="PROSITE" id="PS50995"/>
    </source>
</evidence>
<dbReference type="GO" id="GO:0003677">
    <property type="term" value="F:DNA binding"/>
    <property type="evidence" value="ECO:0007669"/>
    <property type="project" value="UniProtKB-KW"/>
</dbReference>
<dbReference type="GO" id="GO:0003700">
    <property type="term" value="F:DNA-binding transcription factor activity"/>
    <property type="evidence" value="ECO:0007669"/>
    <property type="project" value="InterPro"/>
</dbReference>
<dbReference type="SUPFAM" id="SSF46785">
    <property type="entry name" value="Winged helix' DNA-binding domain"/>
    <property type="match status" value="1"/>
</dbReference>
<dbReference type="STRING" id="402600.SAMN05216188_1458"/>
<dbReference type="PROSITE" id="PS50995">
    <property type="entry name" value="HTH_MARR_2"/>
    <property type="match status" value="1"/>
</dbReference>
<protein>
    <submittedName>
        <fullName evidence="5">DNA-binding transcriptional regulator, MarR family</fullName>
    </submittedName>
</protein>
<evidence type="ECO:0000313" key="6">
    <source>
        <dbReference type="Proteomes" id="UP000199352"/>
    </source>
</evidence>
<dbReference type="PANTHER" id="PTHR42756:SF1">
    <property type="entry name" value="TRANSCRIPTIONAL REPRESSOR OF EMRAB OPERON"/>
    <property type="match status" value="1"/>
</dbReference>
<keyword evidence="2 5" id="KW-0238">DNA-binding</keyword>